<dbReference type="PANTHER" id="PTHR30302:SF1">
    <property type="entry name" value="HYDROGENASE 2 MATURATION PROTEASE"/>
    <property type="match status" value="1"/>
</dbReference>
<keyword evidence="4" id="KW-0378">Hydrolase</keyword>
<dbReference type="GO" id="GO:0016485">
    <property type="term" value="P:protein processing"/>
    <property type="evidence" value="ECO:0007669"/>
    <property type="project" value="TreeGrafter"/>
</dbReference>
<dbReference type="SUPFAM" id="SSF53163">
    <property type="entry name" value="HybD-like"/>
    <property type="match status" value="1"/>
</dbReference>
<reference evidence="5 6" key="1">
    <citation type="submission" date="2009-06" db="EMBL/GenBank/DDBJ databases">
        <title>Molecular Evidence for Microbiologically Influenced Corrosion from genome of Methanogen.</title>
        <authorList>
            <person name="Ito N."/>
            <person name="Tsurumaru H."/>
            <person name="Shimizu A."/>
            <person name="Harada T."/>
            <person name="Hosoyama A."/>
            <person name="Horikawa H."/>
            <person name="Wakai S."/>
            <person name="Sasaki K."/>
            <person name="Nishijima K."/>
            <person name="Ataku H."/>
            <person name="Yamazaki J."/>
            <person name="Mise M."/>
            <person name="Yamazaki S."/>
            <person name="Tanikawa S."/>
            <person name="Harayama S."/>
            <person name="Fujita N."/>
        </authorList>
    </citation>
    <scope>NUCLEOTIDE SEQUENCE [LARGE SCALE GENOMIC DNA]</scope>
    <source>
        <strain evidence="6">KA1 ( NBRC 102054)</strain>
    </source>
</reference>
<accession>A0A2Z5PNF7</accession>
<dbReference type="GO" id="GO:0050454">
    <property type="term" value="F:coenzyme F420 hydrogenase activity"/>
    <property type="evidence" value="ECO:0007669"/>
    <property type="project" value="UniProtKB-EC"/>
</dbReference>
<dbReference type="NCBIfam" id="TIGR00130">
    <property type="entry name" value="frhD"/>
    <property type="match status" value="1"/>
</dbReference>
<evidence type="ECO:0000256" key="3">
    <source>
        <dbReference type="ARBA" id="ARBA00022750"/>
    </source>
</evidence>
<dbReference type="GO" id="GO:0004190">
    <property type="term" value="F:aspartic-type endopeptidase activity"/>
    <property type="evidence" value="ECO:0007669"/>
    <property type="project" value="UniProtKB-KW"/>
</dbReference>
<dbReference type="Pfam" id="PF01750">
    <property type="entry name" value="HycI"/>
    <property type="match status" value="1"/>
</dbReference>
<dbReference type="InterPro" id="IPR023430">
    <property type="entry name" value="Pept_HybD-like_dom_sf"/>
</dbReference>
<gene>
    <name evidence="5" type="primary">frhD</name>
    <name evidence="5" type="synonym">fruD</name>
    <name evidence="5" type="ORF">MMKA1_16070</name>
</gene>
<evidence type="ECO:0000256" key="4">
    <source>
        <dbReference type="ARBA" id="ARBA00022801"/>
    </source>
</evidence>
<dbReference type="EMBL" id="AP011526">
    <property type="protein sequence ID" value="BAP61724.1"/>
    <property type="molecule type" value="Genomic_DNA"/>
</dbReference>
<name>A0A2Z5PNF7_METMI</name>
<dbReference type="AlphaFoldDB" id="A0A2Z5PNF7"/>
<proteinExistence type="inferred from homology"/>
<dbReference type="Gene3D" id="3.40.50.1450">
    <property type="entry name" value="HybD-like"/>
    <property type="match status" value="1"/>
</dbReference>
<dbReference type="EC" id="1.12.98.1" evidence="5"/>
<dbReference type="KEGG" id="mmak:MMKA1_16070"/>
<keyword evidence="3" id="KW-0064">Aspartyl protease</keyword>
<organism evidence="5 6">
    <name type="scientific">Methanococcus maripaludis KA1</name>
    <dbReference type="NCBI Taxonomy" id="637914"/>
    <lineage>
        <taxon>Archaea</taxon>
        <taxon>Methanobacteriati</taxon>
        <taxon>Methanobacteriota</taxon>
        <taxon>Methanomada group</taxon>
        <taxon>Methanococci</taxon>
        <taxon>Methanococcales</taxon>
        <taxon>Methanococcaceae</taxon>
        <taxon>Methanococcus</taxon>
    </lineage>
</organism>
<dbReference type="CDD" id="cd06064">
    <property type="entry name" value="H2MP_F420-Reduc"/>
    <property type="match status" value="1"/>
</dbReference>
<dbReference type="Proteomes" id="UP000264208">
    <property type="component" value="Chromosome"/>
</dbReference>
<dbReference type="FunFam" id="3.40.50.1450:FF:000005">
    <property type="entry name" value="Hydrogenase maturation protease HycI"/>
    <property type="match status" value="1"/>
</dbReference>
<evidence type="ECO:0000313" key="5">
    <source>
        <dbReference type="EMBL" id="BAP61724.1"/>
    </source>
</evidence>
<dbReference type="InterPro" id="IPR000671">
    <property type="entry name" value="Peptidase_A31"/>
</dbReference>
<dbReference type="PANTHER" id="PTHR30302">
    <property type="entry name" value="HYDROGENASE 1 MATURATION PROTEASE"/>
    <property type="match status" value="1"/>
</dbReference>
<evidence type="ECO:0000256" key="1">
    <source>
        <dbReference type="ARBA" id="ARBA00006814"/>
    </source>
</evidence>
<dbReference type="PRINTS" id="PR00446">
    <property type="entry name" value="HYDRGNUPTAKE"/>
</dbReference>
<sequence length="196" mass="22076">MDLERHKLTYGNHKKNHFNGIDMEYSLTPSYLLKENMVLACGNILFADDGFSVHVIEKLQEILTEEEKENIALVDAGAGAPQQVLTLIDSESKTKKIIVVDIIDYGLEPGEIKILTMEDLPKPDHTKVDSHDWPLSTTMYRVVRDSPREIDFKVVGCQKKYVSEPDVVLELSEEVQNAVDVAVDIVLSELRGKPIN</sequence>
<keyword evidence="5" id="KW-0560">Oxidoreductase</keyword>
<keyword evidence="2" id="KW-0645">Protease</keyword>
<evidence type="ECO:0000313" key="6">
    <source>
        <dbReference type="Proteomes" id="UP000264208"/>
    </source>
</evidence>
<dbReference type="GO" id="GO:0008047">
    <property type="term" value="F:enzyme activator activity"/>
    <property type="evidence" value="ECO:0007669"/>
    <property type="project" value="InterPro"/>
</dbReference>
<protein>
    <submittedName>
        <fullName evidence="5">Coenzyme F420-reducing hydrogenase subunit delta</fullName>
        <ecNumber evidence="5">1.12.98.1</ecNumber>
    </submittedName>
</protein>
<comment type="similarity">
    <text evidence="1">Belongs to the peptidase A31 family.</text>
</comment>
<evidence type="ECO:0000256" key="2">
    <source>
        <dbReference type="ARBA" id="ARBA00022670"/>
    </source>
</evidence>
<dbReference type="NCBIfam" id="TIGR00072">
    <property type="entry name" value="hydrog_prot"/>
    <property type="match status" value="1"/>
</dbReference>
<dbReference type="InterPro" id="IPR004411">
    <property type="entry name" value="Pept_A31_F420-red_hyd_d"/>
</dbReference>